<dbReference type="Proteomes" id="UP000054166">
    <property type="component" value="Unassembled WGS sequence"/>
</dbReference>
<evidence type="ECO:0000313" key="5">
    <source>
        <dbReference type="EMBL" id="KIM77666.1"/>
    </source>
</evidence>
<keyword evidence="6" id="KW-1185">Reference proteome</keyword>
<reference evidence="5 6" key="1">
    <citation type="submission" date="2014-04" db="EMBL/GenBank/DDBJ databases">
        <authorList>
            <consortium name="DOE Joint Genome Institute"/>
            <person name="Kuo A."/>
            <person name="Tarkka M."/>
            <person name="Buscot F."/>
            <person name="Kohler A."/>
            <person name="Nagy L.G."/>
            <person name="Floudas D."/>
            <person name="Copeland A."/>
            <person name="Barry K.W."/>
            <person name="Cichocki N."/>
            <person name="Veneault-Fourrey C."/>
            <person name="LaButti K."/>
            <person name="Lindquist E.A."/>
            <person name="Lipzen A."/>
            <person name="Lundell T."/>
            <person name="Morin E."/>
            <person name="Murat C."/>
            <person name="Sun H."/>
            <person name="Tunlid A."/>
            <person name="Henrissat B."/>
            <person name="Grigoriev I.V."/>
            <person name="Hibbett D.S."/>
            <person name="Martin F."/>
            <person name="Nordberg H.P."/>
            <person name="Cantor M.N."/>
            <person name="Hua S.X."/>
        </authorList>
    </citation>
    <scope>NUCLEOTIDE SEQUENCE [LARGE SCALE GENOMIC DNA]</scope>
    <source>
        <strain evidence="5 6">F 1598</strain>
    </source>
</reference>
<gene>
    <name evidence="5" type="ORF">PILCRDRAFT_90986</name>
</gene>
<dbReference type="InterPro" id="IPR045379">
    <property type="entry name" value="Crinkler_N"/>
</dbReference>
<feature type="domain" description="Crinkler effector protein N-terminal" evidence="4">
    <location>
        <begin position="134"/>
        <end position="192"/>
    </location>
</feature>
<dbReference type="EMBL" id="KN833022">
    <property type="protein sequence ID" value="KIM77666.1"/>
    <property type="molecule type" value="Genomic_DNA"/>
</dbReference>
<protein>
    <recommendedName>
        <fullName evidence="4">Crinkler effector protein N-terminal domain-containing protein</fullName>
    </recommendedName>
</protein>
<sequence length="303" mass="33968">MAMSLIQFKLKKADTSTRHANFNENPSWGYLSSVISQLFNIPLHHVGVAYINKHKNAKSLANKQELQGFYDSLSHPSEVIKFIVQDLMAPDAPTTITSTWSMDSNLSDLSQSSKQSEVVRPLNHSIISSDDKFKLFCWIFRKSKGAFLINIGKSETVGDLKVAIKKEKEHIVGVNTNTFNIWKLSSPIPSAEIDLKLGNVQTMEGILGCTSPSPMEEDNCVNKREWITESVIKRKWTINRAIHEIDIVGCYYVDPGTQDASACCLDAVLNCQLALLWGARASRKTTQLFWLQEKLMALGYQAL</sequence>
<proteinExistence type="predicted"/>
<name>A0A0C3FCW7_PILCF</name>
<reference evidence="6" key="2">
    <citation type="submission" date="2015-01" db="EMBL/GenBank/DDBJ databases">
        <title>Evolutionary Origins and Diversification of the Mycorrhizal Mutualists.</title>
        <authorList>
            <consortium name="DOE Joint Genome Institute"/>
            <consortium name="Mycorrhizal Genomics Consortium"/>
            <person name="Kohler A."/>
            <person name="Kuo A."/>
            <person name="Nagy L.G."/>
            <person name="Floudas D."/>
            <person name="Copeland A."/>
            <person name="Barry K.W."/>
            <person name="Cichocki N."/>
            <person name="Veneault-Fourrey C."/>
            <person name="LaButti K."/>
            <person name="Lindquist E.A."/>
            <person name="Lipzen A."/>
            <person name="Lundell T."/>
            <person name="Morin E."/>
            <person name="Murat C."/>
            <person name="Riley R."/>
            <person name="Ohm R."/>
            <person name="Sun H."/>
            <person name="Tunlid A."/>
            <person name="Henrissat B."/>
            <person name="Grigoriev I.V."/>
            <person name="Hibbett D.S."/>
            <person name="Martin F."/>
        </authorList>
    </citation>
    <scope>NUCLEOTIDE SEQUENCE [LARGE SCALE GENOMIC DNA]</scope>
    <source>
        <strain evidence="6">F 1598</strain>
    </source>
</reference>
<evidence type="ECO:0000256" key="1">
    <source>
        <dbReference type="ARBA" id="ARBA00004340"/>
    </source>
</evidence>
<organism evidence="5 6">
    <name type="scientific">Piloderma croceum (strain F 1598)</name>
    <dbReference type="NCBI Taxonomy" id="765440"/>
    <lineage>
        <taxon>Eukaryota</taxon>
        <taxon>Fungi</taxon>
        <taxon>Dikarya</taxon>
        <taxon>Basidiomycota</taxon>
        <taxon>Agaricomycotina</taxon>
        <taxon>Agaricomycetes</taxon>
        <taxon>Agaricomycetidae</taxon>
        <taxon>Atheliales</taxon>
        <taxon>Atheliaceae</taxon>
        <taxon>Piloderma</taxon>
    </lineage>
</organism>
<evidence type="ECO:0000256" key="3">
    <source>
        <dbReference type="ARBA" id="ARBA00022525"/>
    </source>
</evidence>
<dbReference type="GO" id="GO:0043657">
    <property type="term" value="C:host cell"/>
    <property type="evidence" value="ECO:0007669"/>
    <property type="project" value="UniProtKB-SubCell"/>
</dbReference>
<evidence type="ECO:0000259" key="4">
    <source>
        <dbReference type="Pfam" id="PF20147"/>
    </source>
</evidence>
<comment type="subcellular location">
    <subcellularLocation>
        <location evidence="1">Host cell</location>
    </subcellularLocation>
    <subcellularLocation>
        <location evidence="2">Secreted</location>
    </subcellularLocation>
</comment>
<dbReference type="OrthoDB" id="3021697at2759"/>
<dbReference type="GO" id="GO:0005576">
    <property type="term" value="C:extracellular region"/>
    <property type="evidence" value="ECO:0007669"/>
    <property type="project" value="UniProtKB-SubCell"/>
</dbReference>
<dbReference type="AlphaFoldDB" id="A0A0C3FCW7"/>
<evidence type="ECO:0000313" key="6">
    <source>
        <dbReference type="Proteomes" id="UP000054166"/>
    </source>
</evidence>
<evidence type="ECO:0000256" key="2">
    <source>
        <dbReference type="ARBA" id="ARBA00004613"/>
    </source>
</evidence>
<dbReference type="Pfam" id="PF20147">
    <property type="entry name" value="Crinkler"/>
    <property type="match status" value="1"/>
</dbReference>
<dbReference type="InParanoid" id="A0A0C3FCW7"/>
<keyword evidence="3" id="KW-0964">Secreted</keyword>
<accession>A0A0C3FCW7</accession>
<dbReference type="HOGENOM" id="CLU_079953_0_0_1"/>